<keyword evidence="1" id="KW-0812">Transmembrane</keyword>
<feature type="transmembrane region" description="Helical" evidence="1">
    <location>
        <begin position="61"/>
        <end position="80"/>
    </location>
</feature>
<name>A0AAV8RJC5_ENSVE</name>
<organism evidence="2 3">
    <name type="scientific">Ensete ventricosum</name>
    <name type="common">Abyssinian banana</name>
    <name type="synonym">Musa ensete</name>
    <dbReference type="NCBI Taxonomy" id="4639"/>
    <lineage>
        <taxon>Eukaryota</taxon>
        <taxon>Viridiplantae</taxon>
        <taxon>Streptophyta</taxon>
        <taxon>Embryophyta</taxon>
        <taxon>Tracheophyta</taxon>
        <taxon>Spermatophyta</taxon>
        <taxon>Magnoliopsida</taxon>
        <taxon>Liliopsida</taxon>
        <taxon>Zingiberales</taxon>
        <taxon>Musaceae</taxon>
        <taxon>Ensete</taxon>
    </lineage>
</organism>
<evidence type="ECO:0000256" key="1">
    <source>
        <dbReference type="SAM" id="Phobius"/>
    </source>
</evidence>
<dbReference type="AlphaFoldDB" id="A0AAV8RJC5"/>
<protein>
    <submittedName>
        <fullName evidence="2">Uncharacterized protein</fullName>
    </submittedName>
</protein>
<keyword evidence="3" id="KW-1185">Reference proteome</keyword>
<reference evidence="2 3" key="1">
    <citation type="submission" date="2022-12" db="EMBL/GenBank/DDBJ databases">
        <title>Chromosome-scale assembly of the Ensete ventricosum genome.</title>
        <authorList>
            <person name="Dussert Y."/>
            <person name="Stocks J."/>
            <person name="Wendawek A."/>
            <person name="Woldeyes F."/>
            <person name="Nichols R.A."/>
            <person name="Borrell J.S."/>
        </authorList>
    </citation>
    <scope>NUCLEOTIDE SEQUENCE [LARGE SCALE GENOMIC DNA]</scope>
    <source>
        <strain evidence="3">cv. Maze</strain>
        <tissue evidence="2">Seeds</tissue>
    </source>
</reference>
<comment type="caution">
    <text evidence="2">The sequence shown here is derived from an EMBL/GenBank/DDBJ whole genome shotgun (WGS) entry which is preliminary data.</text>
</comment>
<keyword evidence="1" id="KW-0472">Membrane</keyword>
<gene>
    <name evidence="2" type="ORF">OPV22_010546</name>
</gene>
<dbReference type="EMBL" id="JAQQAF010000003">
    <property type="protein sequence ID" value="KAJ8499994.1"/>
    <property type="molecule type" value="Genomic_DNA"/>
</dbReference>
<evidence type="ECO:0000313" key="3">
    <source>
        <dbReference type="Proteomes" id="UP001222027"/>
    </source>
</evidence>
<dbReference type="Proteomes" id="UP001222027">
    <property type="component" value="Unassembled WGS sequence"/>
</dbReference>
<accession>A0AAV8RJC5</accession>
<keyword evidence="1" id="KW-1133">Transmembrane helix</keyword>
<proteinExistence type="predicted"/>
<evidence type="ECO:0000313" key="2">
    <source>
        <dbReference type="EMBL" id="KAJ8499994.1"/>
    </source>
</evidence>
<sequence length="138" mass="14545">MATGFGDTQLFQSPICSSFTSLEKSLSVSLAIKWDCGSSPSPASAIYLVRGRRAMERSTKVVLLLHALLLATYVVCLEGGRSIPSKPKAYKPQNLFGYGGFYGSPLGPHFGFGTIPIIGSIPGTPAAAGLRGRQVARP</sequence>